<dbReference type="KEGG" id="rht:NT26_3401"/>
<feature type="region of interest" description="Disordered" evidence="1">
    <location>
        <begin position="209"/>
        <end position="257"/>
    </location>
</feature>
<accession>L0NJ50</accession>
<name>L0NJ50_9HYPH</name>
<evidence type="ECO:0000313" key="2">
    <source>
        <dbReference type="EMBL" id="CCF21123.1"/>
    </source>
</evidence>
<protein>
    <submittedName>
        <fullName evidence="2">Uncharacterized protein</fullName>
    </submittedName>
</protein>
<sequence length="322" mass="33837">MACVAFSALQSASTSRPRPQGAAVPAPLAHHHAYRSLTLRGHPQHPAQGRQFGVGAAREQVIATVEQPALLVFGHGVEGLTLRRGEVGLGTSDARPTRTRPAHTRAGATDSEFNIGPDARTSAGPHPGTGIDPVRASDRGGCIDIDTIADIRTDTRIHAIGAAQGRIHIGEATPSDIRACVHAVATADRSPDSEAVAGIDADADATYRHSRFLRTRRPESRQEQASGDEKHASPNIHGHSSIRDPQPSRACTEPPLHGEGFPGALRFAVIINAGSLSDGLLCRKHAEASELPATSSLAQQRAPMIEAIPYLPCPVGGIGRRA</sequence>
<keyword evidence="3" id="KW-1185">Reference proteome</keyword>
<proteinExistence type="predicted"/>
<feature type="region of interest" description="Disordered" evidence="1">
    <location>
        <begin position="88"/>
        <end position="137"/>
    </location>
</feature>
<dbReference type="Proteomes" id="UP000010792">
    <property type="component" value="Chromosome"/>
</dbReference>
<evidence type="ECO:0000313" key="3">
    <source>
        <dbReference type="Proteomes" id="UP000010792"/>
    </source>
</evidence>
<evidence type="ECO:0000256" key="1">
    <source>
        <dbReference type="SAM" id="MobiDB-lite"/>
    </source>
</evidence>
<dbReference type="EMBL" id="FO082820">
    <property type="protein sequence ID" value="CCF21123.1"/>
    <property type="molecule type" value="Genomic_DNA"/>
</dbReference>
<feature type="compositionally biased region" description="Basic and acidic residues" evidence="1">
    <location>
        <begin position="216"/>
        <end position="232"/>
    </location>
</feature>
<gene>
    <name evidence="2" type="ORF">NT26_3401</name>
</gene>
<organism evidence="2 3">
    <name type="scientific">Pseudorhizobium banfieldiae</name>
    <dbReference type="NCBI Taxonomy" id="1125847"/>
    <lineage>
        <taxon>Bacteria</taxon>
        <taxon>Pseudomonadati</taxon>
        <taxon>Pseudomonadota</taxon>
        <taxon>Alphaproteobacteria</taxon>
        <taxon>Hyphomicrobiales</taxon>
        <taxon>Rhizobiaceae</taxon>
        <taxon>Rhizobium/Agrobacterium group</taxon>
        <taxon>Pseudorhizobium</taxon>
    </lineage>
</organism>
<reference evidence="2 3" key="1">
    <citation type="journal article" date="2013" name="Genome Biol. Evol.">
        <title>Life in an arsenic-containing gold mine: genome and physiology of the autotrophic arsenite-oxidizing bacterium rhizobium sp. NT-26.</title>
        <authorList>
            <person name="Andres J."/>
            <person name="Arsene-Ploetze F."/>
            <person name="Barbe V."/>
            <person name="Brochier-Armanet C."/>
            <person name="Cleiss-Arnold J."/>
            <person name="Coppee J.Y."/>
            <person name="Dillies M.A."/>
            <person name="Geist"/>
            <person name="L"/>
            <person name="Joublin A."/>
            <person name="Koechler S."/>
            <person name="Lassalle F."/>
            <person name="Marchal M."/>
            <person name="Medigue C."/>
            <person name="Muller D."/>
            <person name="Nesme X."/>
            <person name="Plewniak F."/>
            <person name="Proux C."/>
            <person name="Ramirez-Bahena M.H."/>
            <person name="Schenowitz C."/>
            <person name="Sismeiro O."/>
            <person name="Vallenet D."/>
            <person name="Santini J.M."/>
            <person name="Bertin P.N."/>
        </authorList>
    </citation>
    <scope>NUCLEOTIDE SEQUENCE [LARGE SCALE GENOMIC DNA]</scope>
    <source>
        <strain evidence="2 3">NT-26</strain>
    </source>
</reference>
<dbReference type="AlphaFoldDB" id="L0NJ50"/>